<sequence>MIKKNAKWIVLAVIAIPVVGFTVYPLLAPAVMVTESVVVSESDHQNSPSVFTPPTDVERVMVTFDGNSTAIIAKTTDLRLKELDTLLAEQELKTFEVKNKKSDSVTNQPSFSSSVGVALGLGDRVMAPLPQGSAKPAVPVMTINPLNQLQLNSLITVDGKTIAYLSVDGLPPVRVQKGSKIGGALVSSVSKNSVTVTSGKLRRVLTGIDYE</sequence>
<proteinExistence type="predicted"/>
<reference evidence="1 2" key="1">
    <citation type="submission" date="2018-03" db="EMBL/GenBank/DDBJ databases">
        <title>Whole genome sequencing of Histamine producing bacteria.</title>
        <authorList>
            <person name="Butler K."/>
        </authorList>
    </citation>
    <scope>NUCLEOTIDE SEQUENCE [LARGE SCALE GENOMIC DNA]</scope>
    <source>
        <strain evidence="1 2">ATCC 51761</strain>
    </source>
</reference>
<dbReference type="EMBL" id="PYOP01000012">
    <property type="protein sequence ID" value="PSW96679.1"/>
    <property type="molecule type" value="Genomic_DNA"/>
</dbReference>
<evidence type="ECO:0000313" key="1">
    <source>
        <dbReference type="EMBL" id="PSW96679.1"/>
    </source>
</evidence>
<gene>
    <name evidence="1" type="ORF">C9J52_09645</name>
</gene>
<dbReference type="RefSeq" id="WP_045038943.1">
    <property type="nucleotide sequence ID" value="NZ_JZSR01000077.1"/>
</dbReference>
<accession>A0ABX5GT75</accession>
<protein>
    <submittedName>
        <fullName evidence="1">Uncharacterized protein</fullName>
    </submittedName>
</protein>
<keyword evidence="2" id="KW-1185">Reference proteome</keyword>
<evidence type="ECO:0000313" key="2">
    <source>
        <dbReference type="Proteomes" id="UP000241190"/>
    </source>
</evidence>
<comment type="caution">
    <text evidence="1">The sequence shown here is derived from an EMBL/GenBank/DDBJ whole genome shotgun (WGS) entry which is preliminary data.</text>
</comment>
<organism evidence="1 2">
    <name type="scientific">Photobacterium iliopiscarium</name>
    <dbReference type="NCBI Taxonomy" id="56192"/>
    <lineage>
        <taxon>Bacteria</taxon>
        <taxon>Pseudomonadati</taxon>
        <taxon>Pseudomonadota</taxon>
        <taxon>Gammaproteobacteria</taxon>
        <taxon>Vibrionales</taxon>
        <taxon>Vibrionaceae</taxon>
        <taxon>Photobacterium</taxon>
    </lineage>
</organism>
<name>A0ABX5GT75_9GAMM</name>
<dbReference type="Proteomes" id="UP000241190">
    <property type="component" value="Unassembled WGS sequence"/>
</dbReference>